<keyword evidence="2 6" id="KW-0067">ATP-binding</keyword>
<evidence type="ECO:0000313" key="8">
    <source>
        <dbReference type="EMBL" id="OII72628.1"/>
    </source>
</evidence>
<dbReference type="InterPro" id="IPR000631">
    <property type="entry name" value="CARKD"/>
</dbReference>
<comment type="cofactor">
    <cofactor evidence="6">
        <name>Mg(2+)</name>
        <dbReference type="ChEBI" id="CHEBI:18420"/>
    </cofactor>
</comment>
<accession>A0A1J4MHY2</accession>
<keyword evidence="9" id="KW-1185">Reference proteome</keyword>
<reference evidence="8 9" key="1">
    <citation type="submission" date="2016-10" db="EMBL/GenBank/DDBJ databases">
        <title>Reductive evolution of mitochondrial metabolism and differential evolution of invasion-related proteins in Cryptosporidium.</title>
        <authorList>
            <person name="Liu S."/>
            <person name="Roellig D.M."/>
            <person name="Guo Y."/>
            <person name="Li N."/>
            <person name="Frace M.A."/>
            <person name="Tang K."/>
            <person name="Zhang L."/>
            <person name="Feng Y."/>
            <person name="Xiao L."/>
        </authorList>
    </citation>
    <scope>NUCLEOTIDE SEQUENCE [LARGE SCALE GENOMIC DNA]</scope>
    <source>
        <strain evidence="8">30847</strain>
    </source>
</reference>
<evidence type="ECO:0000256" key="4">
    <source>
        <dbReference type="ARBA" id="ARBA00023027"/>
    </source>
</evidence>
<organism evidence="8 9">
    <name type="scientific">Cryptosporidium andersoni</name>
    <dbReference type="NCBI Taxonomy" id="117008"/>
    <lineage>
        <taxon>Eukaryota</taxon>
        <taxon>Sar</taxon>
        <taxon>Alveolata</taxon>
        <taxon>Apicomplexa</taxon>
        <taxon>Conoidasida</taxon>
        <taxon>Coccidia</taxon>
        <taxon>Eucoccidiorida</taxon>
        <taxon>Eimeriorina</taxon>
        <taxon>Cryptosporidiidae</taxon>
        <taxon>Cryptosporidium</taxon>
    </lineage>
</organism>
<feature type="binding site" evidence="6">
    <location>
        <begin position="440"/>
        <end position="449"/>
    </location>
    <ligand>
        <name>ATP</name>
        <dbReference type="ChEBI" id="CHEBI:30616"/>
    </ligand>
</feature>
<name>A0A1J4MHY2_9CRYT</name>
<dbReference type="GO" id="GO:0046496">
    <property type="term" value="P:nicotinamide nucleotide metabolic process"/>
    <property type="evidence" value="ECO:0007669"/>
    <property type="project" value="UniProtKB-UniRule"/>
</dbReference>
<evidence type="ECO:0000256" key="6">
    <source>
        <dbReference type="HAMAP-Rule" id="MF_03157"/>
    </source>
</evidence>
<dbReference type="InterPro" id="IPR029056">
    <property type="entry name" value="Ribokinase-like"/>
</dbReference>
<comment type="catalytic activity">
    <reaction evidence="6">
        <text>(6S)-NADHX + ATP = ADP + phosphate + NADH + H(+)</text>
        <dbReference type="Rhea" id="RHEA:19017"/>
        <dbReference type="ChEBI" id="CHEBI:15378"/>
        <dbReference type="ChEBI" id="CHEBI:30616"/>
        <dbReference type="ChEBI" id="CHEBI:43474"/>
        <dbReference type="ChEBI" id="CHEBI:57945"/>
        <dbReference type="ChEBI" id="CHEBI:64074"/>
        <dbReference type="ChEBI" id="CHEBI:456216"/>
        <dbReference type="EC" id="4.2.1.93"/>
    </reaction>
</comment>
<evidence type="ECO:0000259" key="7">
    <source>
        <dbReference type="PROSITE" id="PS51383"/>
    </source>
</evidence>
<keyword evidence="5 6" id="KW-0456">Lyase</keyword>
<dbReference type="GO" id="GO:0047453">
    <property type="term" value="F:ATP-dependent NAD(P)H-hydrate dehydratase activity"/>
    <property type="evidence" value="ECO:0007669"/>
    <property type="project" value="UniProtKB-UniRule"/>
</dbReference>
<dbReference type="GeneID" id="92365341"/>
<feature type="binding site" evidence="6">
    <location>
        <position position="450"/>
    </location>
    <ligand>
        <name>(6S)-NADPHX</name>
        <dbReference type="ChEBI" id="CHEBI:64076"/>
    </ligand>
</feature>
<dbReference type="EMBL" id="LRBS01000111">
    <property type="protein sequence ID" value="OII72628.1"/>
    <property type="molecule type" value="Genomic_DNA"/>
</dbReference>
<evidence type="ECO:0000256" key="5">
    <source>
        <dbReference type="ARBA" id="ARBA00023239"/>
    </source>
</evidence>
<dbReference type="Proteomes" id="UP000186804">
    <property type="component" value="Unassembled WGS sequence"/>
</dbReference>
<dbReference type="GO" id="GO:0016301">
    <property type="term" value="F:kinase activity"/>
    <property type="evidence" value="ECO:0007669"/>
    <property type="project" value="UniProtKB-KW"/>
</dbReference>
<evidence type="ECO:0000256" key="1">
    <source>
        <dbReference type="ARBA" id="ARBA00022741"/>
    </source>
</evidence>
<dbReference type="AlphaFoldDB" id="A0A1J4MHY2"/>
<keyword evidence="8" id="KW-0418">Kinase</keyword>
<dbReference type="PANTHER" id="PTHR12592:SF0">
    <property type="entry name" value="ATP-DEPENDENT (S)-NAD(P)H-HYDRATE DEHYDRATASE"/>
    <property type="match status" value="1"/>
</dbReference>
<evidence type="ECO:0000256" key="3">
    <source>
        <dbReference type="ARBA" id="ARBA00022857"/>
    </source>
</evidence>
<comment type="catalytic activity">
    <reaction evidence="6">
        <text>(6S)-NADPHX + ATP = ADP + phosphate + NADPH + H(+)</text>
        <dbReference type="Rhea" id="RHEA:32231"/>
        <dbReference type="ChEBI" id="CHEBI:15378"/>
        <dbReference type="ChEBI" id="CHEBI:30616"/>
        <dbReference type="ChEBI" id="CHEBI:43474"/>
        <dbReference type="ChEBI" id="CHEBI:57783"/>
        <dbReference type="ChEBI" id="CHEBI:64076"/>
        <dbReference type="ChEBI" id="CHEBI:456216"/>
        <dbReference type="EC" id="4.2.1.93"/>
    </reaction>
</comment>
<feature type="binding site" evidence="6">
    <location>
        <begin position="217"/>
        <end position="223"/>
    </location>
    <ligand>
        <name>(6S)-NADPHX</name>
        <dbReference type="ChEBI" id="CHEBI:64076"/>
    </ligand>
</feature>
<dbReference type="RefSeq" id="XP_067067015.1">
    <property type="nucleotide sequence ID" value="XM_067211395.1"/>
</dbReference>
<comment type="caution">
    <text evidence="8">The sequence shown here is derived from an EMBL/GenBank/DDBJ whole genome shotgun (WGS) entry which is preliminary data.</text>
</comment>
<dbReference type="GO" id="GO:0005524">
    <property type="term" value="F:ATP binding"/>
    <property type="evidence" value="ECO:0007669"/>
    <property type="project" value="UniProtKB-KW"/>
</dbReference>
<feature type="domain" description="YjeF C-terminal" evidence="7">
    <location>
        <begin position="54"/>
        <end position="523"/>
    </location>
</feature>
<keyword evidence="1 6" id="KW-0547">Nucleotide-binding</keyword>
<keyword evidence="3" id="KW-0521">NADP</keyword>
<dbReference type="VEuPathDB" id="CryptoDB:cand_011560"/>
<keyword evidence="6" id="KW-0597">Phosphoprotein</keyword>
<dbReference type="EC" id="4.2.1.93" evidence="6"/>
<dbReference type="HAMAP" id="MF_01965">
    <property type="entry name" value="NADHX_dehydratase"/>
    <property type="match status" value="1"/>
</dbReference>
<dbReference type="Gene3D" id="3.40.1190.20">
    <property type="match status" value="2"/>
</dbReference>
<evidence type="ECO:0000256" key="2">
    <source>
        <dbReference type="ARBA" id="ARBA00022840"/>
    </source>
</evidence>
<feature type="binding site" evidence="6">
    <location>
        <begin position="421"/>
        <end position="425"/>
    </location>
    <ligand>
        <name>ATP</name>
        <dbReference type="ChEBI" id="CHEBI:30616"/>
    </ligand>
</feature>
<evidence type="ECO:0000313" key="9">
    <source>
        <dbReference type="Proteomes" id="UP000186804"/>
    </source>
</evidence>
<feature type="binding site" evidence="6">
    <location>
        <position position="164"/>
    </location>
    <ligand>
        <name>(6S)-NADPHX</name>
        <dbReference type="ChEBI" id="CHEBI:64076"/>
    </ligand>
</feature>
<dbReference type="OrthoDB" id="8110916at2759"/>
<dbReference type="PROSITE" id="PS51383">
    <property type="entry name" value="YJEF_C_3"/>
    <property type="match status" value="1"/>
</dbReference>
<dbReference type="CDD" id="cd01171">
    <property type="entry name" value="YXKO-related"/>
    <property type="match status" value="1"/>
</dbReference>
<keyword evidence="8" id="KW-0808">Transferase</keyword>
<comment type="function">
    <text evidence="6">Catalyzes the dehydration of the S-form of NAD(P)HX at the expense of ATP, which is converted to ADP. Together with NAD(P)HX epimerase, which catalyzes the epimerization of the S- and R-forms, the enzyme allows the repair of both epimers of NAD(P)HX, a damaged form of NAD(P)H that is a result of enzymatic or heat-dependent hydration.</text>
</comment>
<sequence length="554" mass="62299">MDSWLNFFYRWKTRTNLDNETLQDMDKPVSNEDVSYNNKHNLYDWYPPMSQGKLIDAVRSIIPQLNMDLRKGSLGKIGIVGGSLEYTGASYFAGISSLTIGADLCHIFCTPEASLPIKSYSPDLIVHPLLPSSNFEATIEDCTLYIDNIRVWLPRMDVIVIGCGLGRNKNVLKVVSELIRICRSLSVPLVIDADGLYLVSQQPELICGYKHCILTPNTAEFFRFEKSIELSNSMSSETLIPNIKENSPKSYSQAGTATAATSSYSHIELNDKVSDIEIIDNNINIPQVLPLGMNEDLDITSPCERTPNIECPSNFNNPIIFEIYDDGEEINLYKNRCITSDSEKSDIPENKRKSFCNTNPLNWCFYEHIILENCTHQKYQKDTKVEAFTQLSHLNYEQIFNQITKVVDLSRSFGNVCIVLKGKFDIITNGRVVAICNLSGSYKRCGGQGDILAGCIAPLFYWSIQSLTNTIDETRYCNSPDIIAAYGACCITRLSAHIAFKKFMRSLNASHIIDDLSHIFRAVFETNSNITASDTEVHLLFNDPTSPKHIQSIE</sequence>
<comment type="similarity">
    <text evidence="6">Belongs to the NnrD/CARKD family.</text>
</comment>
<dbReference type="PANTHER" id="PTHR12592">
    <property type="entry name" value="ATP-DEPENDENT (S)-NAD(P)H-HYDRATE DEHYDRATASE FAMILY MEMBER"/>
    <property type="match status" value="1"/>
</dbReference>
<protein>
    <recommendedName>
        <fullName evidence="6">ATP-dependent (S)-NAD(P)H-hydrate dehydratase</fullName>
        <ecNumber evidence="6">4.2.1.93</ecNumber>
    </recommendedName>
    <alternativeName>
        <fullName evidence="6">ATP-dependent NAD(P)HX dehydratase</fullName>
    </alternativeName>
</protein>
<gene>
    <name evidence="8" type="ORF">cand_011560</name>
</gene>
<dbReference type="GO" id="GO:0110051">
    <property type="term" value="P:metabolite repair"/>
    <property type="evidence" value="ECO:0007669"/>
    <property type="project" value="TreeGrafter"/>
</dbReference>
<keyword evidence="4 6" id="KW-0520">NAD</keyword>
<proteinExistence type="inferred from homology"/>
<dbReference type="Pfam" id="PF01256">
    <property type="entry name" value="Carb_kinase"/>
    <property type="match status" value="2"/>
</dbReference>
<dbReference type="SUPFAM" id="SSF53613">
    <property type="entry name" value="Ribokinase-like"/>
    <property type="match status" value="2"/>
</dbReference>